<dbReference type="HOGENOM" id="CLU_1866663_0_0_1"/>
<keyword evidence="3" id="KW-1185">Reference proteome</keyword>
<organism evidence="2 3">
    <name type="scientific">Vavraia culicis (isolate floridensis)</name>
    <name type="common">Microsporidian parasite</name>
    <dbReference type="NCBI Taxonomy" id="948595"/>
    <lineage>
        <taxon>Eukaryota</taxon>
        <taxon>Fungi</taxon>
        <taxon>Fungi incertae sedis</taxon>
        <taxon>Microsporidia</taxon>
        <taxon>Pleistophoridae</taxon>
        <taxon>Vavraia</taxon>
    </lineage>
</organism>
<gene>
    <name evidence="2" type="ORF">VCUG_02105</name>
</gene>
<evidence type="ECO:0000256" key="1">
    <source>
        <dbReference type="SAM" id="Phobius"/>
    </source>
</evidence>
<dbReference type="VEuPathDB" id="MicrosporidiaDB:VCUG_02105"/>
<evidence type="ECO:0000313" key="2">
    <source>
        <dbReference type="EMBL" id="ELA46427.1"/>
    </source>
</evidence>
<keyword evidence="1" id="KW-1133">Transmembrane helix</keyword>
<dbReference type="GeneID" id="19879972"/>
<evidence type="ECO:0000313" key="3">
    <source>
        <dbReference type="Proteomes" id="UP000011081"/>
    </source>
</evidence>
<accession>L2GSV0</accession>
<name>L2GSV0_VAVCU</name>
<keyword evidence="1" id="KW-0472">Membrane</keyword>
<sequence length="137" mass="15302">MNLSLDAQHLGNSACLIRILWFKFSFLTLSFALLLLSDNTPPKKAVTIYVSNQQINNSTPNDGAVQFLLSVTSTPIIKNSLFSKIVPCAKTIVFSFTINWYSCMVCTPRCSLSVQNKSYVCTIRMYISTASFMYSTT</sequence>
<proteinExistence type="predicted"/>
<dbReference type="RefSeq" id="XP_008075118.1">
    <property type="nucleotide sequence ID" value="XM_008076927.1"/>
</dbReference>
<protein>
    <submittedName>
        <fullName evidence="2">Uncharacterized protein</fullName>
    </submittedName>
</protein>
<reference evidence="3" key="1">
    <citation type="submission" date="2011-03" db="EMBL/GenBank/DDBJ databases">
        <title>The genome sequence of Vavraia culicis strain floridensis.</title>
        <authorList>
            <consortium name="The Broad Institute Genome Sequencing Platform"/>
            <person name="Cuomo C."/>
            <person name="Becnel J."/>
            <person name="Sanscrainte N."/>
            <person name="Young S.K."/>
            <person name="Zeng Q."/>
            <person name="Gargeya S."/>
            <person name="Fitzgerald M."/>
            <person name="Haas B."/>
            <person name="Abouelleil A."/>
            <person name="Alvarado L."/>
            <person name="Arachchi H.M."/>
            <person name="Berlin A."/>
            <person name="Chapman S.B."/>
            <person name="Gearin G."/>
            <person name="Goldberg J."/>
            <person name="Griggs A."/>
            <person name="Gujja S."/>
            <person name="Hansen M."/>
            <person name="Heiman D."/>
            <person name="Howarth C."/>
            <person name="Larimer J."/>
            <person name="Lui A."/>
            <person name="MacDonald P.J.P."/>
            <person name="McCowen C."/>
            <person name="Montmayeur A."/>
            <person name="Murphy C."/>
            <person name="Neiman D."/>
            <person name="Pearson M."/>
            <person name="Priest M."/>
            <person name="Roberts A."/>
            <person name="Saif S."/>
            <person name="Shea T."/>
            <person name="Sisk P."/>
            <person name="Stolte C."/>
            <person name="Sykes S."/>
            <person name="Wortman J."/>
            <person name="Nusbaum C."/>
            <person name="Birren B."/>
        </authorList>
    </citation>
    <scope>NUCLEOTIDE SEQUENCE [LARGE SCALE GENOMIC DNA]</scope>
    <source>
        <strain evidence="3">floridensis</strain>
    </source>
</reference>
<dbReference type="Proteomes" id="UP000011081">
    <property type="component" value="Unassembled WGS sequence"/>
</dbReference>
<feature type="transmembrane region" description="Helical" evidence="1">
    <location>
        <begin position="20"/>
        <end position="36"/>
    </location>
</feature>
<keyword evidence="1" id="KW-0812">Transmembrane</keyword>
<dbReference type="AlphaFoldDB" id="L2GSV0"/>
<dbReference type="InParanoid" id="L2GSV0"/>
<dbReference type="EMBL" id="GL877446">
    <property type="protein sequence ID" value="ELA46427.1"/>
    <property type="molecule type" value="Genomic_DNA"/>
</dbReference>